<keyword evidence="1" id="KW-0472">Membrane</keyword>
<comment type="caution">
    <text evidence="2">The sequence shown here is derived from an EMBL/GenBank/DDBJ whole genome shotgun (WGS) entry which is preliminary data.</text>
</comment>
<keyword evidence="3" id="KW-1185">Reference proteome</keyword>
<protein>
    <submittedName>
        <fullName evidence="2">Uncharacterized protein</fullName>
    </submittedName>
</protein>
<name>A0ABV6YSD0_UNCC1</name>
<evidence type="ECO:0000313" key="3">
    <source>
        <dbReference type="Proteomes" id="UP001594351"/>
    </source>
</evidence>
<accession>A0ABV6YSD0</accession>
<keyword evidence="1" id="KW-1133">Transmembrane helix</keyword>
<sequence length="127" mass="14350">MTENNEHQKKWHVGTIEGASFLMGILLLVVVFYHVLPELAQFHEYVTKDTQQLQEAIATLQTETKLLKEQVCTSDFDREMQELNAVVYVLNDLSAKGSTAVKEQSTATAKSIEDLVNLLKTEMPPKK</sequence>
<dbReference type="Proteomes" id="UP001594351">
    <property type="component" value="Unassembled WGS sequence"/>
</dbReference>
<keyword evidence="1" id="KW-0812">Transmembrane</keyword>
<reference evidence="2 3" key="1">
    <citation type="submission" date="2024-09" db="EMBL/GenBank/DDBJ databases">
        <title>Laminarin stimulates single cell rates of sulfate reduction while oxygen inhibits transcriptomic activity in coastal marine sediment.</title>
        <authorList>
            <person name="Lindsay M."/>
            <person name="Orcutt B."/>
            <person name="Emerson D."/>
            <person name="Stepanauskas R."/>
            <person name="D'Angelo T."/>
        </authorList>
    </citation>
    <scope>NUCLEOTIDE SEQUENCE [LARGE SCALE GENOMIC DNA]</scope>
    <source>
        <strain evidence="2">SAG AM-311-K15</strain>
    </source>
</reference>
<proteinExistence type="predicted"/>
<gene>
    <name evidence="2" type="ORF">ACFL27_02710</name>
</gene>
<feature type="transmembrane region" description="Helical" evidence="1">
    <location>
        <begin position="12"/>
        <end position="36"/>
    </location>
</feature>
<organism evidence="2 3">
    <name type="scientific">candidate division CSSED10-310 bacterium</name>
    <dbReference type="NCBI Taxonomy" id="2855610"/>
    <lineage>
        <taxon>Bacteria</taxon>
        <taxon>Bacteria division CSSED10-310</taxon>
    </lineage>
</organism>
<dbReference type="EMBL" id="JBHPBY010000020">
    <property type="protein sequence ID" value="MFC1849097.1"/>
    <property type="molecule type" value="Genomic_DNA"/>
</dbReference>
<evidence type="ECO:0000256" key="1">
    <source>
        <dbReference type="SAM" id="Phobius"/>
    </source>
</evidence>
<evidence type="ECO:0000313" key="2">
    <source>
        <dbReference type="EMBL" id="MFC1849097.1"/>
    </source>
</evidence>